<organism evidence="5 6">
    <name type="scientific">Gonium pectorale</name>
    <name type="common">Green alga</name>
    <dbReference type="NCBI Taxonomy" id="33097"/>
    <lineage>
        <taxon>Eukaryota</taxon>
        <taxon>Viridiplantae</taxon>
        <taxon>Chlorophyta</taxon>
        <taxon>core chlorophytes</taxon>
        <taxon>Chlorophyceae</taxon>
        <taxon>CS clade</taxon>
        <taxon>Chlamydomonadales</taxon>
        <taxon>Volvocaceae</taxon>
        <taxon>Gonium</taxon>
    </lineage>
</organism>
<dbReference type="InterPro" id="IPR036465">
    <property type="entry name" value="vWFA_dom_sf"/>
</dbReference>
<evidence type="ECO:0000259" key="4">
    <source>
        <dbReference type="PROSITE" id="PS51158"/>
    </source>
</evidence>
<comment type="caution">
    <text evidence="5">The sequence shown here is derived from an EMBL/GenBank/DDBJ whole genome shotgun (WGS) entry which is preliminary data.</text>
</comment>
<dbReference type="Pfam" id="PF02816">
    <property type="entry name" value="Alpha_kinase"/>
    <property type="match status" value="1"/>
</dbReference>
<dbReference type="SMART" id="SM00811">
    <property type="entry name" value="Alpha_kinase"/>
    <property type="match status" value="1"/>
</dbReference>
<dbReference type="Gene3D" id="3.20.200.10">
    <property type="entry name" value="MHCK/EF2 kinase"/>
    <property type="match status" value="1"/>
</dbReference>
<accession>A0A150GIX2</accession>
<reference evidence="6" key="1">
    <citation type="journal article" date="2016" name="Nat. Commun.">
        <title>The Gonium pectorale genome demonstrates co-option of cell cycle regulation during the evolution of multicellularity.</title>
        <authorList>
            <person name="Hanschen E.R."/>
            <person name="Marriage T.N."/>
            <person name="Ferris P.J."/>
            <person name="Hamaji T."/>
            <person name="Toyoda A."/>
            <person name="Fujiyama A."/>
            <person name="Neme R."/>
            <person name="Noguchi H."/>
            <person name="Minakuchi Y."/>
            <person name="Suzuki M."/>
            <person name="Kawai-Toyooka H."/>
            <person name="Smith D.R."/>
            <person name="Sparks H."/>
            <person name="Anderson J."/>
            <person name="Bakaric R."/>
            <person name="Luria V."/>
            <person name="Karger A."/>
            <person name="Kirschner M.W."/>
            <person name="Durand P.M."/>
            <person name="Michod R.E."/>
            <person name="Nozaki H."/>
            <person name="Olson B.J."/>
        </authorList>
    </citation>
    <scope>NUCLEOTIDE SEQUENCE [LARGE SCALE GENOMIC DNA]</scope>
    <source>
        <strain evidence="6">NIES-2863</strain>
    </source>
</reference>
<dbReference type="PROSITE" id="PS51158">
    <property type="entry name" value="ALPHA_KINASE"/>
    <property type="match status" value="1"/>
</dbReference>
<dbReference type="Gene3D" id="3.40.50.410">
    <property type="entry name" value="von Willebrand factor, type A domain"/>
    <property type="match status" value="1"/>
</dbReference>
<dbReference type="InterPro" id="IPR004166">
    <property type="entry name" value="a-kinase_dom"/>
</dbReference>
<keyword evidence="1" id="KW-0723">Serine/threonine-protein kinase</keyword>
<dbReference type="OrthoDB" id="544387at2759"/>
<evidence type="ECO:0000256" key="1">
    <source>
        <dbReference type="ARBA" id="ARBA00022527"/>
    </source>
</evidence>
<dbReference type="SUPFAM" id="SSF53300">
    <property type="entry name" value="vWA-like"/>
    <property type="match status" value="1"/>
</dbReference>
<dbReference type="InterPro" id="IPR011009">
    <property type="entry name" value="Kinase-like_dom_sf"/>
</dbReference>
<dbReference type="Proteomes" id="UP000075714">
    <property type="component" value="Unassembled WGS sequence"/>
</dbReference>
<gene>
    <name evidence="5" type="ORF">GPECTOR_20g581</name>
</gene>
<dbReference type="PANTHER" id="PTHR47763">
    <property type="entry name" value="ALPHA-PROTEIN KINASE VWKA"/>
    <property type="match status" value="1"/>
</dbReference>
<dbReference type="PANTHER" id="PTHR47763:SF4">
    <property type="entry name" value="ALPHA-PROTEIN KINASE VWKA"/>
    <property type="match status" value="1"/>
</dbReference>
<dbReference type="Gene3D" id="3.30.200.20">
    <property type="entry name" value="Phosphorylase Kinase, domain 1"/>
    <property type="match status" value="1"/>
</dbReference>
<evidence type="ECO:0000256" key="2">
    <source>
        <dbReference type="ARBA" id="ARBA00022679"/>
    </source>
</evidence>
<protein>
    <recommendedName>
        <fullName evidence="4">Alpha-type protein kinase domain-containing protein</fullName>
    </recommendedName>
</protein>
<dbReference type="SUPFAM" id="SSF56112">
    <property type="entry name" value="Protein kinase-like (PK-like)"/>
    <property type="match status" value="1"/>
</dbReference>
<feature type="domain" description="Alpha-type protein kinase" evidence="4">
    <location>
        <begin position="283"/>
        <end position="526"/>
    </location>
</feature>
<keyword evidence="6" id="KW-1185">Reference proteome</keyword>
<dbReference type="GO" id="GO:0004674">
    <property type="term" value="F:protein serine/threonine kinase activity"/>
    <property type="evidence" value="ECO:0007669"/>
    <property type="project" value="UniProtKB-KW"/>
</dbReference>
<dbReference type="InterPro" id="IPR052969">
    <property type="entry name" value="Thr-specific_kinase-like"/>
</dbReference>
<evidence type="ECO:0000256" key="3">
    <source>
        <dbReference type="ARBA" id="ARBA00022777"/>
    </source>
</evidence>
<evidence type="ECO:0000313" key="6">
    <source>
        <dbReference type="Proteomes" id="UP000075714"/>
    </source>
</evidence>
<evidence type="ECO:0000313" key="5">
    <source>
        <dbReference type="EMBL" id="KXZ49724.1"/>
    </source>
</evidence>
<name>A0A150GIX2_GONPE</name>
<sequence length="530" mass="59047">MGLDLLFLLDVTVSMKPYRDAVVGEIGKIVTYLEAMFKYSKNNIRVGVVGYRDLHLTPRFELKPFTPITTGGEGSIKEWLGKLEFKTSTANDHPEDVHGGLEKAASDELGWSNQARTIIHIADAPGHGRRLAPPDAWWGPKGDNHPDFDADGSILTGLLRKLRVELQVQTYKFIHVVDPKRKVPDTAAMLQEFHKACGDPAWISEAEWQGDEEMALEVVAAASESIQQSVSTRGGLRLAPPERNFVLDPAEPDWDSVKDMAAVTSAHQIELLDSINTLLRLIRSDKHISIKSDEQDRARVRIAPRPFAKGKNRLAYYARFYPSGLAAGEVHEVVVKEFLAADGSSNSALSYKAQMETQTVASFLAGEFNRHVEEAGLNMPRIEYAPCKLLAVVQRERPVKLVKFYLMEPLLLGSMHKWNNNYGFQDLADPQPHMQAFSHWTHVVTDEMLMVVDLQGFRTLNQKDNIDIVLIDPAIHCVKSGFYGATNMASLGGFEAFLHSHNNPMFANLGGHDGNCEALVMDCKDFRQGC</sequence>
<keyword evidence="2" id="KW-0808">Transferase</keyword>
<keyword evidence="3" id="KW-0418">Kinase</keyword>
<proteinExistence type="predicted"/>
<dbReference type="GO" id="GO:0005524">
    <property type="term" value="F:ATP binding"/>
    <property type="evidence" value="ECO:0007669"/>
    <property type="project" value="InterPro"/>
</dbReference>
<dbReference type="AlphaFoldDB" id="A0A150GIX2"/>
<dbReference type="EMBL" id="LSYV01000021">
    <property type="protein sequence ID" value="KXZ49724.1"/>
    <property type="molecule type" value="Genomic_DNA"/>
</dbReference>